<sequence length="46" mass="5540">MSNWMIMHHPHACCVICVERDCCVCVWVTERERLVYLREGGRDWCI</sequence>
<dbReference type="AlphaFoldDB" id="A0A0A8ZMS9"/>
<name>A0A0A8ZMS9_ARUDO</name>
<dbReference type="EMBL" id="GBRH01259840">
    <property type="protein sequence ID" value="JAD38055.1"/>
    <property type="molecule type" value="Transcribed_RNA"/>
</dbReference>
<accession>A0A0A8ZMS9</accession>
<protein>
    <submittedName>
        <fullName evidence="1">Uncharacterized protein</fullName>
    </submittedName>
</protein>
<reference evidence="1" key="2">
    <citation type="journal article" date="2015" name="Data Brief">
        <title>Shoot transcriptome of the giant reed, Arundo donax.</title>
        <authorList>
            <person name="Barrero R.A."/>
            <person name="Guerrero F.D."/>
            <person name="Moolhuijzen P."/>
            <person name="Goolsby J.A."/>
            <person name="Tidwell J."/>
            <person name="Bellgard S.E."/>
            <person name="Bellgard M.I."/>
        </authorList>
    </citation>
    <scope>NUCLEOTIDE SEQUENCE</scope>
    <source>
        <tissue evidence="1">Shoot tissue taken approximately 20 cm above the soil surface</tissue>
    </source>
</reference>
<organism evidence="1">
    <name type="scientific">Arundo donax</name>
    <name type="common">Giant reed</name>
    <name type="synonym">Donax arundinaceus</name>
    <dbReference type="NCBI Taxonomy" id="35708"/>
    <lineage>
        <taxon>Eukaryota</taxon>
        <taxon>Viridiplantae</taxon>
        <taxon>Streptophyta</taxon>
        <taxon>Embryophyta</taxon>
        <taxon>Tracheophyta</taxon>
        <taxon>Spermatophyta</taxon>
        <taxon>Magnoliopsida</taxon>
        <taxon>Liliopsida</taxon>
        <taxon>Poales</taxon>
        <taxon>Poaceae</taxon>
        <taxon>PACMAD clade</taxon>
        <taxon>Arundinoideae</taxon>
        <taxon>Arundineae</taxon>
        <taxon>Arundo</taxon>
    </lineage>
</organism>
<reference evidence="1" key="1">
    <citation type="submission" date="2014-09" db="EMBL/GenBank/DDBJ databases">
        <authorList>
            <person name="Magalhaes I.L.F."/>
            <person name="Oliveira U."/>
            <person name="Santos F.R."/>
            <person name="Vidigal T.H.D.A."/>
            <person name="Brescovit A.D."/>
            <person name="Santos A.J."/>
        </authorList>
    </citation>
    <scope>NUCLEOTIDE SEQUENCE</scope>
    <source>
        <tissue evidence="1">Shoot tissue taken approximately 20 cm above the soil surface</tissue>
    </source>
</reference>
<proteinExistence type="predicted"/>
<evidence type="ECO:0000313" key="1">
    <source>
        <dbReference type="EMBL" id="JAD38055.1"/>
    </source>
</evidence>